<evidence type="ECO:0000313" key="12">
    <source>
        <dbReference type="Proteomes" id="UP000259497"/>
    </source>
</evidence>
<dbReference type="EMBL" id="ULCI01000007">
    <property type="protein sequence ID" value="SYR36850.1"/>
    <property type="molecule type" value="Genomic_DNA"/>
</dbReference>
<dbReference type="Proteomes" id="UP000655094">
    <property type="component" value="Unassembled WGS sequence"/>
</dbReference>
<evidence type="ECO:0000313" key="7">
    <source>
        <dbReference type="EMBL" id="SYR36850.1"/>
    </source>
</evidence>
<dbReference type="Proteomes" id="UP000234439">
    <property type="component" value="Unassembled WGS sequence"/>
</dbReference>
<dbReference type="GeneID" id="77224778"/>
<evidence type="ECO:0000313" key="4">
    <source>
        <dbReference type="EMBL" id="STT02872.1"/>
    </source>
</evidence>
<evidence type="ECO:0000313" key="9">
    <source>
        <dbReference type="Proteomes" id="UP000234439"/>
    </source>
</evidence>
<evidence type="ECO:0000313" key="11">
    <source>
        <dbReference type="Proteomes" id="UP000258253"/>
    </source>
</evidence>
<dbReference type="EMBL" id="UGKT01000001">
    <property type="protein sequence ID" value="STT02872.1"/>
    <property type="molecule type" value="Genomic_DNA"/>
</dbReference>
<dbReference type="EMBL" id="UKGE01000011">
    <property type="protein sequence ID" value="SXN31960.1"/>
    <property type="molecule type" value="Genomic_DNA"/>
</dbReference>
<dbReference type="Proteomes" id="UP000258253">
    <property type="component" value="Unassembled WGS sequence"/>
</dbReference>
<dbReference type="Proteomes" id="UP000259975">
    <property type="component" value="Unassembled WGS sequence"/>
</dbReference>
<dbReference type="EMBL" id="JRRF01000035">
    <property type="protein sequence ID" value="KII01403.1"/>
    <property type="molecule type" value="Genomic_DNA"/>
</dbReference>
<organism evidence="6 13">
    <name type="scientific">Klebsiella pneumoniae</name>
    <dbReference type="NCBI Taxonomy" id="573"/>
    <lineage>
        <taxon>Bacteria</taxon>
        <taxon>Pseudomonadati</taxon>
        <taxon>Pseudomonadota</taxon>
        <taxon>Gammaproteobacteria</taxon>
        <taxon>Enterobacterales</taxon>
        <taxon>Enterobacteriaceae</taxon>
        <taxon>Klebsiella/Raoultella group</taxon>
        <taxon>Klebsiella</taxon>
        <taxon>Klebsiella pneumoniae complex</taxon>
    </lineage>
</organism>
<reference evidence="2 8" key="1">
    <citation type="submission" date="2014-10" db="EMBL/GenBank/DDBJ databases">
        <title>Plasmid movement, recombination, and chromosomal integration amongst multidrug resistant commensal Escherichia coli clones within a single commercial turkey flock.</title>
        <authorList>
            <person name="Lang K."/>
            <person name="Dorn K."/>
            <person name="Danzeisen J."/>
            <person name="Johnson T."/>
        </authorList>
    </citation>
    <scope>NUCLEOTIDE SEQUENCE [LARGE SCALE GENOMIC DNA]</scope>
    <source>
        <strain evidence="2 8">UMNturkey9</strain>
    </source>
</reference>
<dbReference type="Proteomes" id="UP000031820">
    <property type="component" value="Unassembled WGS sequence"/>
</dbReference>
<reference evidence="11 12" key="4">
    <citation type="submission" date="2018-08" db="EMBL/GenBank/DDBJ databases">
        <authorList>
            <consortium name="Pathogen Informatics"/>
        </authorList>
    </citation>
    <scope>NUCLEOTIDE SEQUENCE [LARGE SCALE GENOMIC DNA]</scope>
    <source>
        <strain evidence="6 13">EuSCAPE_AT029</strain>
        <strain evidence="5 12">EuSCAPE_GR114</strain>
        <strain evidence="7 11">EuSCAPE_HU047</strain>
    </source>
</reference>
<reference evidence="1" key="5">
    <citation type="submission" date="2020-10" db="EMBL/GenBank/DDBJ databases">
        <title>Genome Sequence of ESBL Producing Zambian Clinical Strains.</title>
        <authorList>
            <person name="Shawa M."/>
            <person name="Furuta Y."/>
            <person name="Simbotwe M."/>
            <person name="Mulenga E."/>
            <person name="Mubanga M."/>
            <person name="Mulenga G."/>
            <person name="Kaile C."/>
            <person name="Zorigt T."/>
            <person name="Hang'ombe B."/>
            <person name="Higashi H."/>
        </authorList>
    </citation>
    <scope>NUCLEOTIDE SEQUENCE</scope>
    <source>
        <strain evidence="1">Zam_UTH_09</strain>
    </source>
</reference>
<dbReference type="Proteomes" id="UP000255518">
    <property type="component" value="Unassembled WGS sequence"/>
</dbReference>
<dbReference type="KEGG" id="kpx:PMK1_03546"/>
<proteinExistence type="predicted"/>
<dbReference type="RefSeq" id="WP_004131585.1">
    <property type="nucleotide sequence ID" value="NZ_AP018750.1"/>
</dbReference>
<evidence type="ECO:0000313" key="1">
    <source>
        <dbReference type="EMBL" id="GHK52442.1"/>
    </source>
</evidence>
<accession>A0A0C7KGD7</accession>
<evidence type="ECO:0000313" key="6">
    <source>
        <dbReference type="EMBL" id="SXN31960.1"/>
    </source>
</evidence>
<protein>
    <submittedName>
        <fullName evidence="3 6">Tail protein</fullName>
    </submittedName>
</protein>
<evidence type="ECO:0000313" key="10">
    <source>
        <dbReference type="Proteomes" id="UP000255518"/>
    </source>
</evidence>
<dbReference type="EMBL" id="UIXM01000016">
    <property type="protein sequence ID" value="SVS28482.1"/>
    <property type="molecule type" value="Genomic_DNA"/>
</dbReference>
<reference evidence="3 9" key="2">
    <citation type="journal article" date="2017" name="J. Infect. Dis.">
        <title>An Analysis of the Epidemic of Klebsiella pneumoniae Carbapenemase-Producing K. pneumoniae: Convergence of Two Evolutionary Mechanisms Creates the Perfect Storm.</title>
        <authorList>
            <person name="Rojas L.J."/>
            <person name="Weinstock G.M."/>
            <person name="De La Cadena E."/>
            <person name="Diaz L."/>
            <person name="Rios R."/>
            <person name="Hanson B.M."/>
            <person name="Brown J.S."/>
            <person name="Vats P."/>
            <person name="Phillips D.S."/>
            <person name="Nguyen H."/>
            <person name="Hujer K.M."/>
            <person name="Correa A."/>
            <person name="Adams M.D."/>
            <person name="Perez F."/>
            <person name="Sodergren E."/>
            <person name="Narechania A."/>
            <person name="Planet P.J."/>
            <person name="Villegas M.V."/>
            <person name="Bonomo R.A."/>
            <person name="Arias C.A."/>
        </authorList>
    </citation>
    <scope>NUCLEOTIDE SEQUENCE [LARGE SCALE GENOMIC DNA]</scope>
    <source>
        <strain evidence="3 9">COL-Kpn30</strain>
    </source>
</reference>
<dbReference type="EMBL" id="BNFF01000001">
    <property type="protein sequence ID" value="GHK52442.1"/>
    <property type="molecule type" value="Genomic_DNA"/>
</dbReference>
<evidence type="ECO:0000313" key="5">
    <source>
        <dbReference type="EMBL" id="SVS28482.1"/>
    </source>
</evidence>
<dbReference type="Proteomes" id="UP000259497">
    <property type="component" value="Unassembled WGS sequence"/>
</dbReference>
<evidence type="ECO:0000313" key="2">
    <source>
        <dbReference type="EMBL" id="KII01403.1"/>
    </source>
</evidence>
<evidence type="ECO:0000313" key="8">
    <source>
        <dbReference type="Proteomes" id="UP000031820"/>
    </source>
</evidence>
<sequence>MAKKTKNLFTLMQPVVRKDSEIGQVEITGAISQAGSLRGLNLIRVANMDADSIATLLTRVTAPALTQKEINEMHTLDFIGLAELLVPFLNPPEPGASNVAETESE</sequence>
<evidence type="ECO:0000313" key="13">
    <source>
        <dbReference type="Proteomes" id="UP000259975"/>
    </source>
</evidence>
<name>A0A0C7KGD7_KLEPN</name>
<gene>
    <name evidence="1" type="primary">gpE</name>
    <name evidence="3" type="ORF">B6I68_30375</name>
    <name evidence="1" type="ORF">KPZU09_21780</name>
    <name evidence="2" type="ORF">LS45_26775</name>
    <name evidence="4" type="ORF">NCTC13443_03230</name>
    <name evidence="6" type="ORF">SAMEA3499901_02992</name>
    <name evidence="7" type="ORF">SAMEA3538828_01944</name>
    <name evidence="5" type="ORF">SAMEA3649733_04226</name>
</gene>
<dbReference type="EMBL" id="NCMJ01000260">
    <property type="protein sequence ID" value="PLE23988.1"/>
    <property type="molecule type" value="Genomic_DNA"/>
</dbReference>
<evidence type="ECO:0000313" key="3">
    <source>
        <dbReference type="EMBL" id="PLE23988.1"/>
    </source>
</evidence>
<reference evidence="4 10" key="3">
    <citation type="submission" date="2018-06" db="EMBL/GenBank/DDBJ databases">
        <authorList>
            <consortium name="Pathogen Informatics"/>
            <person name="Doyle S."/>
        </authorList>
    </citation>
    <scope>NUCLEOTIDE SEQUENCE [LARGE SCALE GENOMIC DNA]</scope>
    <source>
        <strain evidence="4 10">NCTC13443</strain>
    </source>
</reference>
<dbReference type="AlphaFoldDB" id="A0A0C7KGD7"/>